<keyword evidence="2" id="KW-1185">Reference proteome</keyword>
<comment type="caution">
    <text evidence="1">The sequence shown here is derived from an EMBL/GenBank/DDBJ whole genome shotgun (WGS) entry which is preliminary data.</text>
</comment>
<dbReference type="OrthoDB" id="222522at2"/>
<dbReference type="AlphaFoldDB" id="A0A5C6CUK9"/>
<proteinExistence type="predicted"/>
<protein>
    <submittedName>
        <fullName evidence="1">AsmA family protein</fullName>
    </submittedName>
</protein>
<dbReference type="InterPro" id="IPR052894">
    <property type="entry name" value="AsmA-related"/>
</dbReference>
<reference evidence="1 2" key="1">
    <citation type="submission" date="2019-02" db="EMBL/GenBank/DDBJ databases">
        <title>Deep-cultivation of Planctomycetes and their phenomic and genomic characterization uncovers novel biology.</title>
        <authorList>
            <person name="Wiegand S."/>
            <person name="Jogler M."/>
            <person name="Boedeker C."/>
            <person name="Pinto D."/>
            <person name="Vollmers J."/>
            <person name="Rivas-Marin E."/>
            <person name="Kohn T."/>
            <person name="Peeters S.H."/>
            <person name="Heuer A."/>
            <person name="Rast P."/>
            <person name="Oberbeckmann S."/>
            <person name="Bunk B."/>
            <person name="Jeske O."/>
            <person name="Meyerdierks A."/>
            <person name="Storesund J.E."/>
            <person name="Kallscheuer N."/>
            <person name="Luecker S."/>
            <person name="Lage O.M."/>
            <person name="Pohl T."/>
            <person name="Merkel B.J."/>
            <person name="Hornburger P."/>
            <person name="Mueller R.-W."/>
            <person name="Bruemmer F."/>
            <person name="Labrenz M."/>
            <person name="Spormann A.M."/>
            <person name="Op Den Camp H."/>
            <person name="Overmann J."/>
            <person name="Amann R."/>
            <person name="Jetten M.S.M."/>
            <person name="Mascher T."/>
            <person name="Medema M.H."/>
            <person name="Devos D.P."/>
            <person name="Kaster A.-K."/>
            <person name="Ovreas L."/>
            <person name="Rohde M."/>
            <person name="Galperin M.Y."/>
            <person name="Jogler C."/>
        </authorList>
    </citation>
    <scope>NUCLEOTIDE SEQUENCE [LARGE SCALE GENOMIC DNA]</scope>
    <source>
        <strain evidence="1 2">Pla52o</strain>
    </source>
</reference>
<evidence type="ECO:0000313" key="2">
    <source>
        <dbReference type="Proteomes" id="UP000316304"/>
    </source>
</evidence>
<organism evidence="1 2">
    <name type="scientific">Novipirellula galeiformis</name>
    <dbReference type="NCBI Taxonomy" id="2528004"/>
    <lineage>
        <taxon>Bacteria</taxon>
        <taxon>Pseudomonadati</taxon>
        <taxon>Planctomycetota</taxon>
        <taxon>Planctomycetia</taxon>
        <taxon>Pirellulales</taxon>
        <taxon>Pirellulaceae</taxon>
        <taxon>Novipirellula</taxon>
    </lineage>
</organism>
<dbReference type="Proteomes" id="UP000316304">
    <property type="component" value="Unassembled WGS sequence"/>
</dbReference>
<dbReference type="EMBL" id="SJPT01000001">
    <property type="protein sequence ID" value="TWU27091.1"/>
    <property type="molecule type" value="Genomic_DNA"/>
</dbReference>
<evidence type="ECO:0000313" key="1">
    <source>
        <dbReference type="EMBL" id="TWU27091.1"/>
    </source>
</evidence>
<dbReference type="GO" id="GO:0090313">
    <property type="term" value="P:regulation of protein targeting to membrane"/>
    <property type="evidence" value="ECO:0007669"/>
    <property type="project" value="TreeGrafter"/>
</dbReference>
<dbReference type="GO" id="GO:0005886">
    <property type="term" value="C:plasma membrane"/>
    <property type="evidence" value="ECO:0007669"/>
    <property type="project" value="TreeGrafter"/>
</dbReference>
<dbReference type="RefSeq" id="WP_146593333.1">
    <property type="nucleotide sequence ID" value="NZ_SJPT01000001.1"/>
</dbReference>
<sequence length="1001" mass="108372">MMLRPAKHALALLISMSWGLGLWLGLVICLVNGVFVASATGQEAAPQGNTRYWTTNWNFDSIDVKQLNRRLAQMGVGIPIEMEGIVSVNFKVSVPLNAITDGRKYRFEGLVRSSRLQLERVGLEDFQSHLRVADGVMTIDQIQAKLSEGTASGVPNRVAERKRNASRVGTVSGSATLQLSPIGDIDASLMTESVAIEPLHQLLLTIQNRDDREPLDGVVSGELQFRAPLKEIRDIRLWNAKTNLRIAGLSRGDALPLDVDPASISIADGVLRADDLQVRSTEAPELSARVRGRVELIKQQRFALAIRADNLPLEVLTRIAGASPSRFGEGQVDVDATASGELASRKWDLKGRVASPKLRVAGVDLGLIEHAFEFDEQHLRLAPLRSLAGQNRSDLILQEVSANYQLSAQQWLLSNVDARLFGGEITGDASLALDKRERSKLNLKWRGLTPTVNAQLFSLADVVISASSSGEIAWTIPAGDWSRLDDQSGKLDVRLESIKVGEATVGELHLAIAKNADELQLKADGNLFGGEVTVVTRSDVISGMTWRDLWQRPAQIDLSLDALRLDRLIASVPRQVLVSPRYRQLRGQVSADIEWTGTPHAKASDSPWESEMTVQLEHLSMGSVLLTRRLDASVRTQGSSVTIDNVSGNYARGRVTARGQWNLVENDGHLDVQVDSVDATDSIHLVSESVAKRVQGKLSGQFHLTGGRSIRARGAVQASDAFVAGVPVGNANCGLLASYSLRSGQWDASFSSIKGNVARGQLMGQAKIKSSYRPKRFDLASRWSFERVNFAKLISDAGGGNSSYAIGQVRGSLTLAGEGIASHSDLRGQFKTELAGSQAAAIPGLSEAQRFLGAIPLAGIRVESGRLEGTIAGGRARIDEFVLSSPQLKMWAEGFVQLDSNRMDIEAVISTGNFETSQLTALYLQAASFTALSPVSLLIRINQLLSNRTIYVDVGGTLADPKLKLRPLATLRDEVARYLIAEVLGLNCAALSSGNPFDLQD</sequence>
<accession>A0A5C6CUK9</accession>
<dbReference type="PANTHER" id="PTHR30441:SF8">
    <property type="entry name" value="DUF748 DOMAIN-CONTAINING PROTEIN"/>
    <property type="match status" value="1"/>
</dbReference>
<dbReference type="PANTHER" id="PTHR30441">
    <property type="entry name" value="DUF748 DOMAIN-CONTAINING PROTEIN"/>
    <property type="match status" value="1"/>
</dbReference>
<gene>
    <name evidence="1" type="ORF">Pla52o_09510</name>
</gene>
<name>A0A5C6CUK9_9BACT</name>